<protein>
    <submittedName>
        <fullName evidence="1">Uncharacterized protein</fullName>
    </submittedName>
</protein>
<organism evidence="1">
    <name type="scientific">uncultured Thermomicrobiales bacterium</name>
    <dbReference type="NCBI Taxonomy" id="1645740"/>
    <lineage>
        <taxon>Bacteria</taxon>
        <taxon>Pseudomonadati</taxon>
        <taxon>Thermomicrobiota</taxon>
        <taxon>Thermomicrobia</taxon>
        <taxon>Thermomicrobiales</taxon>
        <taxon>environmental samples</taxon>
    </lineage>
</organism>
<sequence>MLRIHEIDRDDAKVETHGMPRDRAEGFEDGIYGRSRITVGIGIERMVAPVTWGVDASSA</sequence>
<dbReference type="EMBL" id="CADCWL010000005">
    <property type="protein sequence ID" value="CAA9543368.1"/>
    <property type="molecule type" value="Genomic_DNA"/>
</dbReference>
<proteinExistence type="predicted"/>
<reference evidence="1" key="1">
    <citation type="submission" date="2020-02" db="EMBL/GenBank/DDBJ databases">
        <authorList>
            <person name="Meier V. D."/>
        </authorList>
    </citation>
    <scope>NUCLEOTIDE SEQUENCE</scope>
    <source>
        <strain evidence="1">AVDCRST_MAG19</strain>
    </source>
</reference>
<evidence type="ECO:0000313" key="1">
    <source>
        <dbReference type="EMBL" id="CAA9543368.1"/>
    </source>
</evidence>
<dbReference type="AlphaFoldDB" id="A0A6J4U9K4"/>
<gene>
    <name evidence="1" type="ORF">AVDCRST_MAG19-98</name>
</gene>
<accession>A0A6J4U9K4</accession>
<name>A0A6J4U9K4_9BACT</name>